<protein>
    <submittedName>
        <fullName evidence="1">Uncharacterized protein</fullName>
    </submittedName>
</protein>
<reference evidence="1 2" key="1">
    <citation type="submission" date="2018-06" db="EMBL/GenBank/DDBJ databases">
        <title>Genomic Encyclopedia of Type Strains, Phase IV (KMG-IV): sequencing the most valuable type-strain genomes for metagenomic binning, comparative biology and taxonomic classification.</title>
        <authorList>
            <person name="Goeker M."/>
        </authorList>
    </citation>
    <scope>NUCLEOTIDE SEQUENCE [LARGE SCALE GENOMIC DNA]</scope>
    <source>
        <strain evidence="1 2">DSM 25532</strain>
    </source>
</reference>
<proteinExistence type="predicted"/>
<accession>A0A366HN05</accession>
<organism evidence="1 2">
    <name type="scientific">Roseimicrobium gellanilyticum</name>
    <dbReference type="NCBI Taxonomy" id="748857"/>
    <lineage>
        <taxon>Bacteria</taxon>
        <taxon>Pseudomonadati</taxon>
        <taxon>Verrucomicrobiota</taxon>
        <taxon>Verrucomicrobiia</taxon>
        <taxon>Verrucomicrobiales</taxon>
        <taxon>Verrucomicrobiaceae</taxon>
        <taxon>Roseimicrobium</taxon>
    </lineage>
</organism>
<evidence type="ECO:0000313" key="2">
    <source>
        <dbReference type="Proteomes" id="UP000253426"/>
    </source>
</evidence>
<keyword evidence="2" id="KW-1185">Reference proteome</keyword>
<gene>
    <name evidence="1" type="ORF">DES53_105225</name>
</gene>
<evidence type="ECO:0000313" key="1">
    <source>
        <dbReference type="EMBL" id="RBP43826.1"/>
    </source>
</evidence>
<sequence>MASLAIALFVVPVLQGQAPPPEKQSATVWMAPPAGEKGKWIRELFERPDEWKDTREVVDVFFQTDLNFQRHFKDEELQTWFGMLKQWNIKLALEVGALKEWGRTGEKTFNAEKPIWERLQRLGGNIYAIAMDEPLVCAREKIHESDEYALEETANYIALVRQHFPNILIGDIEAYPSISVEDHQKWIEGLEKKLAARKVRGLDFYRLDVDWIRFNVQQKGSWRDLKRLEHYCRGRKLPFALIYWSSGYPAMQHRGLADDSTWYTSIMQQGYDYVSVDGRPDHYVIESWVGAPSKMVPDSADWTFTRSVRDFARKFVKQQPTE</sequence>
<dbReference type="AlphaFoldDB" id="A0A366HN05"/>
<comment type="caution">
    <text evidence="1">The sequence shown here is derived from an EMBL/GenBank/DDBJ whole genome shotgun (WGS) entry which is preliminary data.</text>
</comment>
<dbReference type="EMBL" id="QNRR01000005">
    <property type="protein sequence ID" value="RBP43826.1"/>
    <property type="molecule type" value="Genomic_DNA"/>
</dbReference>
<dbReference type="Proteomes" id="UP000253426">
    <property type="component" value="Unassembled WGS sequence"/>
</dbReference>
<name>A0A366HN05_9BACT</name>